<gene>
    <name evidence="12" type="ORF">GCM10008942_29700</name>
</gene>
<evidence type="ECO:0000256" key="5">
    <source>
        <dbReference type="ARBA" id="ARBA00022741"/>
    </source>
</evidence>
<dbReference type="PANTHER" id="PTHR11772:SF2">
    <property type="entry name" value="ASPARAGINE SYNTHETASE [GLUTAMINE-HYDROLYZING]"/>
    <property type="match status" value="1"/>
</dbReference>
<accession>A0ABN1F0Z6</accession>
<keyword evidence="6" id="KW-0067">ATP-binding</keyword>
<keyword evidence="5" id="KW-0547">Nucleotide-binding</keyword>
<dbReference type="SUPFAM" id="SSF56235">
    <property type="entry name" value="N-terminal nucleophile aminohydrolases (Ntn hydrolases)"/>
    <property type="match status" value="1"/>
</dbReference>
<dbReference type="RefSeq" id="WP_166936820.1">
    <property type="nucleotide sequence ID" value="NZ_BAAADD010000008.1"/>
</dbReference>
<dbReference type="Pfam" id="PF00733">
    <property type="entry name" value="Asn_synthase"/>
    <property type="match status" value="2"/>
</dbReference>
<evidence type="ECO:0000256" key="2">
    <source>
        <dbReference type="ARBA" id="ARBA00012737"/>
    </source>
</evidence>
<keyword evidence="4" id="KW-0028">Amino-acid biosynthesis</keyword>
<dbReference type="Gene3D" id="3.60.20.10">
    <property type="entry name" value="Glutamine Phosphoribosylpyrophosphate, subunit 1, domain 1"/>
    <property type="match status" value="1"/>
</dbReference>
<keyword evidence="8" id="KW-0315">Glutamine amidotransferase</keyword>
<dbReference type="CDD" id="cd01991">
    <property type="entry name" value="Asn_synthase_B_C"/>
    <property type="match status" value="1"/>
</dbReference>
<dbReference type="Gene3D" id="3.40.50.620">
    <property type="entry name" value="HUPs"/>
    <property type="match status" value="1"/>
</dbReference>
<evidence type="ECO:0000256" key="7">
    <source>
        <dbReference type="ARBA" id="ARBA00022888"/>
    </source>
</evidence>
<reference evidence="12 13" key="1">
    <citation type="journal article" date="2019" name="Int. J. Syst. Evol. Microbiol.">
        <title>The Global Catalogue of Microorganisms (GCM) 10K type strain sequencing project: providing services to taxonomists for standard genome sequencing and annotation.</title>
        <authorList>
            <consortium name="The Broad Institute Genomics Platform"/>
            <consortium name="The Broad Institute Genome Sequencing Center for Infectious Disease"/>
            <person name="Wu L."/>
            <person name="Ma J."/>
        </authorList>
    </citation>
    <scope>NUCLEOTIDE SEQUENCE [LARGE SCALE GENOMIC DNA]</scope>
    <source>
        <strain evidence="12 13">JCM 15089</strain>
    </source>
</reference>
<dbReference type="Pfam" id="PF13537">
    <property type="entry name" value="GATase_7"/>
    <property type="match status" value="1"/>
</dbReference>
<evidence type="ECO:0000256" key="4">
    <source>
        <dbReference type="ARBA" id="ARBA00022605"/>
    </source>
</evidence>
<feature type="domain" description="Glutamine amidotransferase type-2" evidence="11">
    <location>
        <begin position="2"/>
        <end position="185"/>
    </location>
</feature>
<evidence type="ECO:0000256" key="6">
    <source>
        <dbReference type="ARBA" id="ARBA00022840"/>
    </source>
</evidence>
<dbReference type="InterPro" id="IPR029055">
    <property type="entry name" value="Ntn_hydrolases_N"/>
</dbReference>
<dbReference type="SUPFAM" id="SSF52402">
    <property type="entry name" value="Adenine nucleotide alpha hydrolases-like"/>
    <property type="match status" value="1"/>
</dbReference>
<keyword evidence="3" id="KW-0436">Ligase</keyword>
<proteinExistence type="inferred from homology"/>
<comment type="pathway">
    <text evidence="9">Amino-acid biosynthesis.</text>
</comment>
<evidence type="ECO:0000313" key="13">
    <source>
        <dbReference type="Proteomes" id="UP001499951"/>
    </source>
</evidence>
<dbReference type="EMBL" id="BAAADD010000008">
    <property type="protein sequence ID" value="GAA0578878.1"/>
    <property type="molecule type" value="Genomic_DNA"/>
</dbReference>
<comment type="similarity">
    <text evidence="1">Belongs to the asparagine synthetase family.</text>
</comment>
<dbReference type="PANTHER" id="PTHR11772">
    <property type="entry name" value="ASPARAGINE SYNTHETASE"/>
    <property type="match status" value="1"/>
</dbReference>
<evidence type="ECO:0000256" key="8">
    <source>
        <dbReference type="ARBA" id="ARBA00022962"/>
    </source>
</evidence>
<keyword evidence="7" id="KW-0061">Asparagine biosynthesis</keyword>
<protein>
    <recommendedName>
        <fullName evidence="2">asparagine synthase (glutamine-hydrolyzing)</fullName>
        <ecNumber evidence="2">6.3.5.4</ecNumber>
    </recommendedName>
</protein>
<comment type="catalytic activity">
    <reaction evidence="10">
        <text>L-aspartate + L-glutamine + ATP + H2O = L-asparagine + L-glutamate + AMP + diphosphate + H(+)</text>
        <dbReference type="Rhea" id="RHEA:12228"/>
        <dbReference type="ChEBI" id="CHEBI:15377"/>
        <dbReference type="ChEBI" id="CHEBI:15378"/>
        <dbReference type="ChEBI" id="CHEBI:29985"/>
        <dbReference type="ChEBI" id="CHEBI:29991"/>
        <dbReference type="ChEBI" id="CHEBI:30616"/>
        <dbReference type="ChEBI" id="CHEBI:33019"/>
        <dbReference type="ChEBI" id="CHEBI:58048"/>
        <dbReference type="ChEBI" id="CHEBI:58359"/>
        <dbReference type="ChEBI" id="CHEBI:456215"/>
        <dbReference type="EC" id="6.3.5.4"/>
    </reaction>
</comment>
<evidence type="ECO:0000313" key="12">
    <source>
        <dbReference type="EMBL" id="GAA0578878.1"/>
    </source>
</evidence>
<dbReference type="InterPro" id="IPR001962">
    <property type="entry name" value="Asn_synthase"/>
</dbReference>
<sequence>MCGFAVAIDWPDAAEAVNRLVQGIATRGDVTDPLCQPKETVAMCTRRLRIIDRDNAVQPQTSFDGKLAVSFNGEIYNYRELRDELVTLGARFRTDSDTEVLANALRFWGYHALAKLRGMYAFVAYEIPTGQFLAARDPFGIKPLYVMQKDNGFLFCSEMRPLLNTVEKGDVMSLPPGFLLTHNTCAPFPSMVQPQPETFQPTDRKKLDALLREAVESHLPSDLPFAIMFSGGIDSTLVAHYARQVRPEVSGYFVGGHESVDYPFAAAYAEATGFDMKKVPFDPHSDDTFALLSEAVVTTESFEPALVRGAVVSLAVSKAIQKDNIRVALCGEGADELFCGYTPLEKAFGIDEGYGRAMREECLGLMNRISLQRVDRCSMHHNLETRVPFLDPMVANYARGLAADDLVRDGVGKAALRDLFDLYPKDLPRIIRDRSKILFSEGAGLKATPEEYAWDDRFEDAISDIEFVDGLRRYSAFNLHSKEELYYLQLLHQGMDVFRMPQLRKRARITAAPPSAAKSA</sequence>
<dbReference type="InterPro" id="IPR006426">
    <property type="entry name" value="Asn_synth_AEB"/>
</dbReference>
<dbReference type="PROSITE" id="PS51278">
    <property type="entry name" value="GATASE_TYPE_2"/>
    <property type="match status" value="1"/>
</dbReference>
<keyword evidence="13" id="KW-1185">Reference proteome</keyword>
<evidence type="ECO:0000256" key="3">
    <source>
        <dbReference type="ARBA" id="ARBA00022598"/>
    </source>
</evidence>
<dbReference type="InterPro" id="IPR033738">
    <property type="entry name" value="AsnB_N"/>
</dbReference>
<dbReference type="CDD" id="cd00712">
    <property type="entry name" value="AsnB"/>
    <property type="match status" value="1"/>
</dbReference>
<comment type="caution">
    <text evidence="12">The sequence shown here is derived from an EMBL/GenBank/DDBJ whole genome shotgun (WGS) entry which is preliminary data.</text>
</comment>
<evidence type="ECO:0000256" key="9">
    <source>
        <dbReference type="ARBA" id="ARBA00029440"/>
    </source>
</evidence>
<name>A0ABN1F0Z6_9PROT</name>
<dbReference type="InterPro" id="IPR017932">
    <property type="entry name" value="GATase_2_dom"/>
</dbReference>
<dbReference type="InterPro" id="IPR014729">
    <property type="entry name" value="Rossmann-like_a/b/a_fold"/>
</dbReference>
<evidence type="ECO:0000259" key="11">
    <source>
        <dbReference type="PROSITE" id="PS51278"/>
    </source>
</evidence>
<dbReference type="EC" id="6.3.5.4" evidence="2"/>
<organism evidence="12 13">
    <name type="scientific">Rhizomicrobium electricum</name>
    <dbReference type="NCBI Taxonomy" id="480070"/>
    <lineage>
        <taxon>Bacteria</taxon>
        <taxon>Pseudomonadati</taxon>
        <taxon>Pseudomonadota</taxon>
        <taxon>Alphaproteobacteria</taxon>
        <taxon>Micropepsales</taxon>
        <taxon>Micropepsaceae</taxon>
        <taxon>Rhizomicrobium</taxon>
    </lineage>
</organism>
<evidence type="ECO:0000256" key="10">
    <source>
        <dbReference type="ARBA" id="ARBA00048741"/>
    </source>
</evidence>
<evidence type="ECO:0000256" key="1">
    <source>
        <dbReference type="ARBA" id="ARBA00005752"/>
    </source>
</evidence>
<dbReference type="PIRSF" id="PIRSF001589">
    <property type="entry name" value="Asn_synthetase_glu-h"/>
    <property type="match status" value="1"/>
</dbReference>
<dbReference type="Proteomes" id="UP001499951">
    <property type="component" value="Unassembled WGS sequence"/>
</dbReference>
<dbReference type="InterPro" id="IPR050795">
    <property type="entry name" value="Asn_Synthetase"/>
</dbReference>